<dbReference type="EMBL" id="CP048104">
    <property type="protein sequence ID" value="QKG85555.1"/>
    <property type="molecule type" value="Genomic_DNA"/>
</dbReference>
<protein>
    <submittedName>
        <fullName evidence="3">N-acetylmuramoyl-L-alanine amidase CwlD</fullName>
        <ecNumber evidence="3">3.5.1.28</ecNumber>
    </submittedName>
</protein>
<evidence type="ECO:0000256" key="1">
    <source>
        <dbReference type="ARBA" id="ARBA00022801"/>
    </source>
</evidence>
<dbReference type="Gene3D" id="3.40.630.40">
    <property type="entry name" value="Zn-dependent exopeptidases"/>
    <property type="match status" value="1"/>
</dbReference>
<evidence type="ECO:0000313" key="4">
    <source>
        <dbReference type="Proteomes" id="UP000503088"/>
    </source>
</evidence>
<dbReference type="GO" id="GO:0008745">
    <property type="term" value="F:N-acetylmuramoyl-L-alanine amidase activity"/>
    <property type="evidence" value="ECO:0007669"/>
    <property type="project" value="UniProtKB-EC"/>
</dbReference>
<keyword evidence="1 3" id="KW-0378">Hydrolase</keyword>
<gene>
    <name evidence="3" type="primary">cwlD</name>
    <name evidence="3" type="ORF">GXN76_14615</name>
</gene>
<accession>A0A7D4BIM2</accession>
<proteinExistence type="predicted"/>
<keyword evidence="4" id="KW-1185">Reference proteome</keyword>
<dbReference type="InterPro" id="IPR002508">
    <property type="entry name" value="MurNAc-LAA_cat"/>
</dbReference>
<dbReference type="SMART" id="SM00646">
    <property type="entry name" value="Ami_3"/>
    <property type="match status" value="1"/>
</dbReference>
<name>A0A7D4BIM2_9BACL</name>
<dbReference type="EC" id="3.5.1.28" evidence="3"/>
<dbReference type="InterPro" id="IPR014234">
    <property type="entry name" value="Spore_CwlD"/>
</dbReference>
<dbReference type="CDD" id="cd02696">
    <property type="entry name" value="MurNAc-LAA"/>
    <property type="match status" value="1"/>
</dbReference>
<sequence length="242" mass="26897">MWSKGLKGSNKKRLLIWLSLGLAIITGIVIGWPPWSSQNVFNMPLVGQVIVIDPGHGGQDGGAVSKGGVVEKEVALAIALRLRDYLQESGALVIMTRETDRDLADEGTRRRKSQDLMRRAHLVKTSHANLFISVHLNAVPSPRWTGAQTFYHPKLEANKKLAQRIQSELVRNLANTKRIAKQIGDIYVLKQSSVPSALVEVGFLSNPEEARKLADPRYQEKMAASIYNGILLYYSDQKEGEE</sequence>
<evidence type="ECO:0000259" key="2">
    <source>
        <dbReference type="SMART" id="SM00646"/>
    </source>
</evidence>
<dbReference type="PANTHER" id="PTHR30404:SF0">
    <property type="entry name" value="N-ACETYLMURAMOYL-L-ALANINE AMIDASE AMIC"/>
    <property type="match status" value="1"/>
</dbReference>
<organism evidence="3 4">
    <name type="scientific">Kroppenstedtia pulmonis</name>
    <dbReference type="NCBI Taxonomy" id="1380685"/>
    <lineage>
        <taxon>Bacteria</taxon>
        <taxon>Bacillati</taxon>
        <taxon>Bacillota</taxon>
        <taxon>Bacilli</taxon>
        <taxon>Bacillales</taxon>
        <taxon>Thermoactinomycetaceae</taxon>
        <taxon>Kroppenstedtia</taxon>
    </lineage>
</organism>
<dbReference type="SUPFAM" id="SSF53187">
    <property type="entry name" value="Zn-dependent exopeptidases"/>
    <property type="match status" value="1"/>
</dbReference>
<dbReference type="Proteomes" id="UP000503088">
    <property type="component" value="Chromosome"/>
</dbReference>
<dbReference type="NCBIfam" id="TIGR02883">
    <property type="entry name" value="spore_cwlD"/>
    <property type="match status" value="1"/>
</dbReference>
<dbReference type="GO" id="GO:0030288">
    <property type="term" value="C:outer membrane-bounded periplasmic space"/>
    <property type="evidence" value="ECO:0007669"/>
    <property type="project" value="TreeGrafter"/>
</dbReference>
<dbReference type="RefSeq" id="WP_173224313.1">
    <property type="nucleotide sequence ID" value="NZ_CP048104.1"/>
</dbReference>
<dbReference type="PANTHER" id="PTHR30404">
    <property type="entry name" value="N-ACETYLMURAMOYL-L-ALANINE AMIDASE"/>
    <property type="match status" value="1"/>
</dbReference>
<dbReference type="Pfam" id="PF01520">
    <property type="entry name" value="Amidase_3"/>
    <property type="match status" value="1"/>
</dbReference>
<dbReference type="KEGG" id="kpul:GXN76_14615"/>
<dbReference type="InterPro" id="IPR050695">
    <property type="entry name" value="N-acetylmuramoyl_amidase_3"/>
</dbReference>
<dbReference type="AlphaFoldDB" id="A0A7D4BIM2"/>
<feature type="domain" description="MurNAc-LAA" evidence="2">
    <location>
        <begin position="120"/>
        <end position="231"/>
    </location>
</feature>
<reference evidence="3 4" key="1">
    <citation type="submission" date="2020-01" db="EMBL/GenBank/DDBJ databases">
        <authorList>
            <person name="Gulvik C.A."/>
            <person name="Batra D.G."/>
        </authorList>
    </citation>
    <scope>NUCLEOTIDE SEQUENCE [LARGE SCALE GENOMIC DNA]</scope>
    <source>
        <strain evidence="3 4">W9323</strain>
    </source>
</reference>
<dbReference type="GO" id="GO:0009253">
    <property type="term" value="P:peptidoglycan catabolic process"/>
    <property type="evidence" value="ECO:0007669"/>
    <property type="project" value="InterPro"/>
</dbReference>
<evidence type="ECO:0000313" key="3">
    <source>
        <dbReference type="EMBL" id="QKG85555.1"/>
    </source>
</evidence>